<protein>
    <submittedName>
        <fullName evidence="1">Uncharacterized protein</fullName>
    </submittedName>
</protein>
<dbReference type="InterPro" id="IPR014718">
    <property type="entry name" value="GH-type_carb-bd"/>
</dbReference>
<organism evidence="1 2">
    <name type="scientific">Streptomyces brasiliscabiei</name>
    <dbReference type="NCBI Taxonomy" id="2736302"/>
    <lineage>
        <taxon>Bacteria</taxon>
        <taxon>Bacillati</taxon>
        <taxon>Actinomycetota</taxon>
        <taxon>Actinomycetes</taxon>
        <taxon>Kitasatosporales</taxon>
        <taxon>Streptomycetaceae</taxon>
        <taxon>Streptomyces</taxon>
    </lineage>
</organism>
<dbReference type="EMBL" id="JBBAYM010000001">
    <property type="protein sequence ID" value="MEI5607787.1"/>
    <property type="molecule type" value="Genomic_DNA"/>
</dbReference>
<dbReference type="Proteomes" id="UP001365781">
    <property type="component" value="Unassembled WGS sequence"/>
</dbReference>
<comment type="caution">
    <text evidence="1">The sequence shown here is derived from an EMBL/GenBank/DDBJ whole genome shotgun (WGS) entry which is preliminary data.</text>
</comment>
<reference evidence="1 2" key="1">
    <citation type="submission" date="2024-03" db="EMBL/GenBank/DDBJ databases">
        <title>First Report of Pectobacterium brasiliscabiei causing potato scab in china.</title>
        <authorList>
            <person name="Handique U."/>
        </authorList>
    </citation>
    <scope>NUCLEOTIDE SEQUENCE [LARGE SCALE GENOMIC DNA]</scope>
    <source>
        <strain evidence="1 2">ZRIMU1503</strain>
    </source>
</reference>
<name>A0ABU8G3N4_9ACTN</name>
<gene>
    <name evidence="1" type="ORF">WB403_01265</name>
</gene>
<evidence type="ECO:0000313" key="2">
    <source>
        <dbReference type="Proteomes" id="UP001365781"/>
    </source>
</evidence>
<keyword evidence="2" id="KW-1185">Reference proteome</keyword>
<accession>A0ABU8G3N4</accession>
<proteinExistence type="predicted"/>
<dbReference type="RefSeq" id="WP_336535467.1">
    <property type="nucleotide sequence ID" value="NZ_JBBAYL010000002.1"/>
</dbReference>
<sequence length="112" mass="11244">MSIQLRNTAVSPLRTSVCRARPPDAATTTVAALAVPVPAGSAQAAGRVVGTGPGVGPVVVVSPCGRVRVRLRLDSGAPTYAIAVDGVEVLPAAPLGLTLDDADFTSRLTVTD</sequence>
<dbReference type="Gene3D" id="2.70.98.10">
    <property type="match status" value="1"/>
</dbReference>
<evidence type="ECO:0000313" key="1">
    <source>
        <dbReference type="EMBL" id="MEI5607787.1"/>
    </source>
</evidence>